<dbReference type="InterPro" id="IPR044672">
    <property type="entry name" value="MOCS2A"/>
</dbReference>
<dbReference type="KEGG" id="tvo:TVG0556526"/>
<dbReference type="eggNOG" id="arCOG00536">
    <property type="taxonomic scope" value="Archaea"/>
</dbReference>
<dbReference type="STRING" id="273116.gene:9381354"/>
<dbReference type="InterPro" id="IPR003749">
    <property type="entry name" value="ThiS/MoaD-like"/>
</dbReference>
<gene>
    <name evidence="2" type="ORF">TVG0556526</name>
</gene>
<dbReference type="PaxDb" id="273116-14324783"/>
<dbReference type="UniPathway" id="UPA00344"/>
<dbReference type="GO" id="GO:1990133">
    <property type="term" value="C:molybdopterin adenylyltransferase complex"/>
    <property type="evidence" value="ECO:0007669"/>
    <property type="project" value="TreeGrafter"/>
</dbReference>
<dbReference type="RefSeq" id="WP_010916827.1">
    <property type="nucleotide sequence ID" value="NC_002689.2"/>
</dbReference>
<name>Q97B89_THEVO</name>
<dbReference type="InterPro" id="IPR010038">
    <property type="entry name" value="MoaD_arc-typ"/>
</dbReference>
<dbReference type="NCBIfam" id="TIGR01687">
    <property type="entry name" value="moaD_arch"/>
    <property type="match status" value="1"/>
</dbReference>
<keyword evidence="1" id="KW-0547">Nucleotide-binding</keyword>
<evidence type="ECO:0000256" key="1">
    <source>
        <dbReference type="ARBA" id="ARBA00022741"/>
    </source>
</evidence>
<dbReference type="CDD" id="cd00754">
    <property type="entry name" value="Ubl_MoaD"/>
    <property type="match status" value="1"/>
</dbReference>
<dbReference type="EMBL" id="BA000011">
    <property type="protein sequence ID" value="BAB59710.1"/>
    <property type="molecule type" value="Genomic_DNA"/>
</dbReference>
<sequence>MGIIQGDVLDLKVRVRYFAYFKEKVGKDEEYFELSPGSNVGTLINEVMKKYKNIFNPKDTLIAVNYKYVDQNYNIAEGDTVAIMPHVSGG</sequence>
<accession>Q97B89</accession>
<protein>
    <submittedName>
        <fullName evidence="2">Molybdopterin converting factor subunit 1</fullName>
    </submittedName>
</protein>
<dbReference type="PANTHER" id="PTHR33359:SF1">
    <property type="entry name" value="MOLYBDOPTERIN SYNTHASE SULFUR CARRIER SUBUNIT"/>
    <property type="match status" value="1"/>
</dbReference>
<organism evidence="2 3">
    <name type="scientific">Thermoplasma volcanium (strain ATCC 51530 / DSM 4299 / JCM 9571 / NBRC 15438 / GSS1)</name>
    <dbReference type="NCBI Taxonomy" id="273116"/>
    <lineage>
        <taxon>Archaea</taxon>
        <taxon>Methanobacteriati</taxon>
        <taxon>Thermoplasmatota</taxon>
        <taxon>Thermoplasmata</taxon>
        <taxon>Thermoplasmatales</taxon>
        <taxon>Thermoplasmataceae</taxon>
        <taxon>Thermoplasma</taxon>
    </lineage>
</organism>
<dbReference type="OrthoDB" id="98357at2157"/>
<dbReference type="HOGENOM" id="CLU_114601_4_1_2"/>
<dbReference type="PhylomeDB" id="Q97B89"/>
<dbReference type="AlphaFoldDB" id="Q97B89"/>
<dbReference type="InterPro" id="IPR012675">
    <property type="entry name" value="Beta-grasp_dom_sf"/>
</dbReference>
<keyword evidence="3" id="KW-1185">Reference proteome</keyword>
<dbReference type="InterPro" id="IPR016155">
    <property type="entry name" value="Mopterin_synth/thiamin_S_b"/>
</dbReference>
<dbReference type="Pfam" id="PF02597">
    <property type="entry name" value="ThiS"/>
    <property type="match status" value="1"/>
</dbReference>
<reference evidence="2 3" key="2">
    <citation type="journal article" date="2000" name="Proc. Natl. Acad. Sci. U.S.A.">
        <title>Archaeal adaptation to higher temperatures revealed by genomic sequence of Thermoplasma volcanium.</title>
        <authorList>
            <person name="Kawashima T."/>
            <person name="Amano N."/>
            <person name="Koike H."/>
            <person name="Makino S."/>
            <person name="Higuchi S."/>
            <person name="Kawashima-Ohya Y."/>
            <person name="Watanabe K."/>
            <person name="Yamazaki M."/>
            <person name="Kanehori K."/>
            <person name="Kawamoto T."/>
            <person name="Nunoshiba T."/>
            <person name="Yamamoto Y."/>
            <person name="Aramaki H."/>
            <person name="Makino K."/>
            <person name="Suzuki M."/>
        </authorList>
    </citation>
    <scope>NUCLEOTIDE SEQUENCE [LARGE SCALE GENOMIC DNA]</scope>
    <source>
        <strain evidence="3">ATCC 51530 / DSM 4299 / JCM 9571 / NBRC 15438 / GSS1</strain>
    </source>
</reference>
<dbReference type="SUPFAM" id="SSF54285">
    <property type="entry name" value="MoaD/ThiS"/>
    <property type="match status" value="1"/>
</dbReference>
<reference evidence="2 3" key="1">
    <citation type="journal article" date="1999" name="Proc. Jpn. Acad.">
        <title>Determination of the complete genomic DNA sequence of Thermoplasma volvanium GSS1.</title>
        <authorList>
            <person name="Kawashima T."/>
            <person name="Yamamoto Y."/>
            <person name="Aramaki H."/>
            <person name="Nunoshiba T."/>
            <person name="Kawamoto T."/>
            <person name="Watanabe K."/>
            <person name="Yamazaki M."/>
            <person name="Kanehori K."/>
            <person name="Amano N."/>
            <person name="Ohya Y."/>
            <person name="Makino K."/>
            <person name="Suzuki M."/>
        </authorList>
    </citation>
    <scope>NUCLEOTIDE SEQUENCE [LARGE SCALE GENOMIC DNA]</scope>
    <source>
        <strain evidence="3">ATCC 51530 / DSM 4299 / JCM 9571 / NBRC 15438 / GSS1</strain>
    </source>
</reference>
<dbReference type="Gene3D" id="3.10.20.30">
    <property type="match status" value="1"/>
</dbReference>
<dbReference type="GO" id="GO:0000166">
    <property type="term" value="F:nucleotide binding"/>
    <property type="evidence" value="ECO:0007669"/>
    <property type="project" value="UniProtKB-KW"/>
</dbReference>
<evidence type="ECO:0000313" key="3">
    <source>
        <dbReference type="Proteomes" id="UP000001017"/>
    </source>
</evidence>
<evidence type="ECO:0000313" key="2">
    <source>
        <dbReference type="EMBL" id="BAB59710.1"/>
    </source>
</evidence>
<proteinExistence type="predicted"/>
<dbReference type="PANTHER" id="PTHR33359">
    <property type="entry name" value="MOLYBDOPTERIN SYNTHASE SULFUR CARRIER SUBUNIT"/>
    <property type="match status" value="1"/>
</dbReference>
<dbReference type="GO" id="GO:0006777">
    <property type="term" value="P:Mo-molybdopterin cofactor biosynthetic process"/>
    <property type="evidence" value="ECO:0007669"/>
    <property type="project" value="InterPro"/>
</dbReference>
<dbReference type="GeneID" id="1441085"/>
<dbReference type="Proteomes" id="UP000001017">
    <property type="component" value="Chromosome"/>
</dbReference>